<dbReference type="PANTHER" id="PTHR12673:SF270">
    <property type="entry name" value="FYVE-TYPE DOMAIN-CONTAINING PROTEIN"/>
    <property type="match status" value="1"/>
</dbReference>
<evidence type="ECO:0000256" key="1">
    <source>
        <dbReference type="SAM" id="MobiDB-lite"/>
    </source>
</evidence>
<evidence type="ECO:0000259" key="2">
    <source>
        <dbReference type="SMART" id="SM00325"/>
    </source>
</evidence>
<sequence length="1196" mass="131708">MHATENNTAGASVGLPLESRLYDVVLSDVAQTQVVHLERFLQQMGAQIYSHRAHKENHTGSWASSLCLASPVAGNDDLTVFPGPEQKITRTLEHALNELVTTERTYVRRIEALFNRYAVPLRQLAQDKDTQIIPAHAAERMFGNLGEIVAANKMLLCELEILHEQGPAYMAASVGDVMVQNYMGDFEQAKSIYARMLKNKAFRGFIERTQHATDGLGNAGLRELMIEPLQRIPRYRLLMHNLMKEMPTCSVQYQRLHEASSLAGHIASREVNNAMRRAAILWSCAKVIDKFPPEFATSRRELLGCIDVDEQLAETHSGMLHALGSVLGRRRTAGFSLLLLDDTLVLAQRHSSTPTHQLLRVQEPEKLIDEMQAEQMRSPVPGRRHELTFAGMIDLTSVLATGLDGSQARFAFLGPLRGSSNKAMTRVFADANSTPAVPRMAYFLDCFWKAQAVHRARSRAMQVRASVVAPAGERPAHVMLWTILSPAQFQRFPHKRNLLFQIGSVPSARELQHTYHIDTCVNIEPHPDEARATVTVLRENGARATQVVALDAVAPLCADVCCGLVPLPEVPESEAPAAEVPVRRAKSLRTPSRRGPAAHRARSLMSERVRASIQSSLEAVIESQEHETPPLPASASHKRGMPLGEISNLAPKRRAVSKAPSADKVPTEEELVEEYQRMDTQPAETTPTRNALRMRAEESKELPNPFDEATDAHGTGLTESERMDEAEVEAQLEELQPEPVKSPMQTESTSLPTLHEELSSSPKARPAPSSPASMQLEPAAEPKREDPAAAPLEGPAEPPQDPAPPVEAPAEPKEEVAETPVPAADEVAEEPPAAPTKTPEAPAEAASPVVEAPAVAVERPAEAPAEAPAPAAETPVPAPATPAVDKPLPDSPASERSRRVASHATSRPASRAASQGSQHQVTEEEMQQMLRPLLGHLQEAPTAQPAVHAQVDSLPEPQHAEIEGREAEMDLTILRLLQEEQARDDEPTPVVASEARWEPETPLLPSVLDLPSDNESLAMKRAMTQVNEAIADLRKYGPPAHAAGWQADWVRFKQAVKQMNVCWTRMERAYEDKQMDLAALRLAQKEADPAVRVAPEEYLRLEDEANMVVPLRIQVEQLTQKVESLLALEQDTRMENAELYDVFNEELSHLYQHSFRPANEEIEALRHALLAAKTELHQVRVENRALRQQCALASAT</sequence>
<feature type="compositionally biased region" description="Polar residues" evidence="1">
    <location>
        <begin position="903"/>
        <end position="920"/>
    </location>
</feature>
<keyword evidence="4" id="KW-1185">Reference proteome</keyword>
<feature type="compositionally biased region" description="Pro residues" evidence="1">
    <location>
        <begin position="796"/>
        <end position="807"/>
    </location>
</feature>
<feature type="region of interest" description="Disordered" evidence="1">
    <location>
        <begin position="573"/>
        <end position="926"/>
    </location>
</feature>
<feature type="compositionally biased region" description="Acidic residues" evidence="1">
    <location>
        <begin position="726"/>
        <end position="736"/>
    </location>
</feature>
<dbReference type="AlphaFoldDB" id="A0AAF0DXW2"/>
<reference evidence="3" key="1">
    <citation type="submission" date="2023-03" db="EMBL/GenBank/DDBJ databases">
        <title>Mating type loci evolution in Malassezia.</title>
        <authorList>
            <person name="Coelho M.A."/>
        </authorList>
    </citation>
    <scope>NUCLEOTIDE SEQUENCE</scope>
    <source>
        <strain evidence="3">CBS 14135</strain>
    </source>
</reference>
<dbReference type="EMBL" id="CP119955">
    <property type="protein sequence ID" value="WFC96956.1"/>
    <property type="molecule type" value="Genomic_DNA"/>
</dbReference>
<feature type="domain" description="DH" evidence="2">
    <location>
        <begin position="95"/>
        <end position="273"/>
    </location>
</feature>
<dbReference type="PANTHER" id="PTHR12673">
    <property type="entry name" value="FACIOGENITAL DYSPLASIA PROTEIN"/>
    <property type="match status" value="1"/>
</dbReference>
<dbReference type="GO" id="GO:0005737">
    <property type="term" value="C:cytoplasm"/>
    <property type="evidence" value="ECO:0007669"/>
    <property type="project" value="TreeGrafter"/>
</dbReference>
<gene>
    <name evidence="3" type="ORF">MBRA1_003622</name>
</gene>
<dbReference type="Gene3D" id="1.20.900.10">
    <property type="entry name" value="Dbl homology (DH) domain"/>
    <property type="match status" value="1"/>
</dbReference>
<evidence type="ECO:0000313" key="4">
    <source>
        <dbReference type="Proteomes" id="UP001216638"/>
    </source>
</evidence>
<accession>A0AAF0DXW2</accession>
<dbReference type="SUPFAM" id="SSF48065">
    <property type="entry name" value="DBL homology domain (DH-domain)"/>
    <property type="match status" value="1"/>
</dbReference>
<feature type="compositionally biased region" description="Low complexity" evidence="1">
    <location>
        <begin position="759"/>
        <end position="773"/>
    </location>
</feature>
<feature type="compositionally biased region" description="Low complexity" evidence="1">
    <location>
        <begin position="835"/>
        <end position="886"/>
    </location>
</feature>
<dbReference type="Pfam" id="PF00621">
    <property type="entry name" value="RhoGEF"/>
    <property type="match status" value="1"/>
</dbReference>
<dbReference type="InterPro" id="IPR051092">
    <property type="entry name" value="FYVE_RhoGEF_PH"/>
</dbReference>
<protein>
    <recommendedName>
        <fullName evidence="2">DH domain-containing protein</fullName>
    </recommendedName>
</protein>
<dbReference type="SMART" id="SM00325">
    <property type="entry name" value="RhoGEF"/>
    <property type="match status" value="1"/>
</dbReference>
<feature type="compositionally biased region" description="Polar residues" evidence="1">
    <location>
        <begin position="743"/>
        <end position="752"/>
    </location>
</feature>
<evidence type="ECO:0000313" key="3">
    <source>
        <dbReference type="EMBL" id="WFC96956.1"/>
    </source>
</evidence>
<dbReference type="Proteomes" id="UP001216638">
    <property type="component" value="Chromosome 5"/>
</dbReference>
<organism evidence="3 4">
    <name type="scientific">Malassezia brasiliensis</name>
    <dbReference type="NCBI Taxonomy" id="1821822"/>
    <lineage>
        <taxon>Eukaryota</taxon>
        <taxon>Fungi</taxon>
        <taxon>Dikarya</taxon>
        <taxon>Basidiomycota</taxon>
        <taxon>Ustilaginomycotina</taxon>
        <taxon>Malasseziomycetes</taxon>
        <taxon>Malasseziales</taxon>
        <taxon>Malasseziaceae</taxon>
        <taxon>Malassezia</taxon>
    </lineage>
</organism>
<dbReference type="InterPro" id="IPR000219">
    <property type="entry name" value="DH_dom"/>
</dbReference>
<proteinExistence type="predicted"/>
<dbReference type="GO" id="GO:0005085">
    <property type="term" value="F:guanyl-nucleotide exchange factor activity"/>
    <property type="evidence" value="ECO:0007669"/>
    <property type="project" value="InterPro"/>
</dbReference>
<feature type="compositionally biased region" description="Polar residues" evidence="1">
    <location>
        <begin position="678"/>
        <end position="689"/>
    </location>
</feature>
<dbReference type="InterPro" id="IPR035899">
    <property type="entry name" value="DBL_dom_sf"/>
</dbReference>
<name>A0AAF0DXW2_9BASI</name>